<accession>A0A426Y7C7</accession>
<evidence type="ECO:0000313" key="3">
    <source>
        <dbReference type="Proteomes" id="UP000287651"/>
    </source>
</evidence>
<feature type="chain" id="PRO_5019208963" evidence="1">
    <location>
        <begin position="19"/>
        <end position="129"/>
    </location>
</feature>
<reference evidence="2 3" key="1">
    <citation type="journal article" date="2014" name="Agronomy (Basel)">
        <title>A Draft Genome Sequence for Ensete ventricosum, the Drought-Tolerant Tree Against Hunger.</title>
        <authorList>
            <person name="Harrison J."/>
            <person name="Moore K.A."/>
            <person name="Paszkiewicz K."/>
            <person name="Jones T."/>
            <person name="Grant M."/>
            <person name="Ambacheew D."/>
            <person name="Muzemil S."/>
            <person name="Studholme D.J."/>
        </authorList>
    </citation>
    <scope>NUCLEOTIDE SEQUENCE [LARGE SCALE GENOMIC DNA]</scope>
</reference>
<keyword evidence="1" id="KW-0732">Signal</keyword>
<feature type="signal peptide" evidence="1">
    <location>
        <begin position="1"/>
        <end position="18"/>
    </location>
</feature>
<evidence type="ECO:0000256" key="1">
    <source>
        <dbReference type="SAM" id="SignalP"/>
    </source>
</evidence>
<dbReference type="Proteomes" id="UP000287651">
    <property type="component" value="Unassembled WGS sequence"/>
</dbReference>
<proteinExistence type="predicted"/>
<organism evidence="2 3">
    <name type="scientific">Ensete ventricosum</name>
    <name type="common">Abyssinian banana</name>
    <name type="synonym">Musa ensete</name>
    <dbReference type="NCBI Taxonomy" id="4639"/>
    <lineage>
        <taxon>Eukaryota</taxon>
        <taxon>Viridiplantae</taxon>
        <taxon>Streptophyta</taxon>
        <taxon>Embryophyta</taxon>
        <taxon>Tracheophyta</taxon>
        <taxon>Spermatophyta</taxon>
        <taxon>Magnoliopsida</taxon>
        <taxon>Liliopsida</taxon>
        <taxon>Zingiberales</taxon>
        <taxon>Musaceae</taxon>
        <taxon>Ensete</taxon>
    </lineage>
</organism>
<dbReference type="AlphaFoldDB" id="A0A426Y7C7"/>
<evidence type="ECO:0000313" key="2">
    <source>
        <dbReference type="EMBL" id="RRT47619.1"/>
    </source>
</evidence>
<dbReference type="EMBL" id="AMZH03014448">
    <property type="protein sequence ID" value="RRT47619.1"/>
    <property type="molecule type" value="Genomic_DNA"/>
</dbReference>
<protein>
    <submittedName>
        <fullName evidence="2">Uncharacterized protein</fullName>
    </submittedName>
</protein>
<name>A0A426Y7C7_ENSVE</name>
<comment type="caution">
    <text evidence="2">The sequence shown here is derived from an EMBL/GenBank/DDBJ whole genome shotgun (WGS) entry which is preliminary data.</text>
</comment>
<gene>
    <name evidence="2" type="ORF">B296_00050946</name>
</gene>
<sequence>MLLLCYCILHPSLSLATAAGSDLRPTAPSNRLPLLPLCRCILWLFSSINSHSQPLPLSLPRSRGPLPLLDSTLPHLPVAPTALLAGVYSSTSVGPSSSTPTTAPSLCTSPLATEAKQPQLFSHLFFAIK</sequence>